<dbReference type="InterPro" id="IPR008963">
    <property type="entry name" value="Purple_acid_Pase-like_N"/>
</dbReference>
<dbReference type="Pfam" id="PF16656">
    <property type="entry name" value="Pur_ac_phosph_N"/>
    <property type="match status" value="1"/>
</dbReference>
<dbReference type="SUPFAM" id="SSF56300">
    <property type="entry name" value="Metallo-dependent phosphatases"/>
    <property type="match status" value="1"/>
</dbReference>
<organism evidence="5 6">
    <name type="scientific">Niabella pedocola</name>
    <dbReference type="NCBI Taxonomy" id="1752077"/>
    <lineage>
        <taxon>Bacteria</taxon>
        <taxon>Pseudomonadati</taxon>
        <taxon>Bacteroidota</taxon>
        <taxon>Chitinophagia</taxon>
        <taxon>Chitinophagales</taxon>
        <taxon>Chitinophagaceae</taxon>
        <taxon>Niabella</taxon>
    </lineage>
</organism>
<sequence>MKLTQSRGWTLPVKMGFCLLFLAASFCGNAQEKIKITHGPYLQAMTDSSVSIVWTTNKPATAWVELAPDDDSHFYQKERPKYFSAANGLKKEGTIHRVTLNGLTPDTRYRYRVYSQEVLKHEWVKVQYGEVVATAVYQKKPLTFRTNGKPGPFEFAVVNDIHERNPVLKQLLGQVDFSNTAFVVFNGDMVNSSLSEEQVFRGFMDTATLLFASEIPMYYARGNHETRGPFAAQFPEYFPGNTGTLYYMFTRGDACFIVLDGGEDKPDSDIEYSGITDMDAYRTEQAKWLRTIVQTDVYRKARYKIAICHIPPASGWHGNQEITKKWLPILNEAGIQVMLSAHEHRHRIQQVSDAVGFPIIVNSNNNIIKANIHDKEARFRIFDPAGKLVDELSVKPK</sequence>
<dbReference type="SUPFAM" id="SSF49363">
    <property type="entry name" value="Purple acid phosphatase, N-terminal domain"/>
    <property type="match status" value="1"/>
</dbReference>
<comment type="caution">
    <text evidence="5">The sequence shown here is derived from an EMBL/GenBank/DDBJ whole genome shotgun (WGS) entry which is preliminary data.</text>
</comment>
<evidence type="ECO:0000259" key="3">
    <source>
        <dbReference type="Pfam" id="PF00149"/>
    </source>
</evidence>
<evidence type="ECO:0000256" key="2">
    <source>
        <dbReference type="SAM" id="SignalP"/>
    </source>
</evidence>
<name>A0ABS8PPG3_9BACT</name>
<dbReference type="InterPro" id="IPR029052">
    <property type="entry name" value="Metallo-depent_PP-like"/>
</dbReference>
<dbReference type="EMBL" id="JAJNEC010000005">
    <property type="protein sequence ID" value="MCD2422990.1"/>
    <property type="molecule type" value="Genomic_DNA"/>
</dbReference>
<evidence type="ECO:0000256" key="1">
    <source>
        <dbReference type="ARBA" id="ARBA00022729"/>
    </source>
</evidence>
<keyword evidence="1 2" id="KW-0732">Signal</keyword>
<accession>A0ABS8PPG3</accession>
<dbReference type="Gene3D" id="2.60.40.380">
    <property type="entry name" value="Purple acid phosphatase-like, N-terminal"/>
    <property type="match status" value="1"/>
</dbReference>
<evidence type="ECO:0000313" key="5">
    <source>
        <dbReference type="EMBL" id="MCD2422990.1"/>
    </source>
</evidence>
<protein>
    <submittedName>
        <fullName evidence="5">Metallophosphoesterase</fullName>
    </submittedName>
</protein>
<feature type="signal peptide" evidence="2">
    <location>
        <begin position="1"/>
        <end position="30"/>
    </location>
</feature>
<dbReference type="InterPro" id="IPR039331">
    <property type="entry name" value="PAPs-like"/>
</dbReference>
<dbReference type="InterPro" id="IPR015914">
    <property type="entry name" value="PAPs_N"/>
</dbReference>
<gene>
    <name evidence="5" type="ORF">LQ567_09470</name>
</gene>
<dbReference type="RefSeq" id="WP_231004261.1">
    <property type="nucleotide sequence ID" value="NZ_JAJNEC010000005.1"/>
</dbReference>
<dbReference type="PANTHER" id="PTHR22953:SF153">
    <property type="entry name" value="PURPLE ACID PHOSPHATASE"/>
    <property type="match status" value="1"/>
</dbReference>
<evidence type="ECO:0000313" key="6">
    <source>
        <dbReference type="Proteomes" id="UP001199816"/>
    </source>
</evidence>
<feature type="chain" id="PRO_5046938581" evidence="2">
    <location>
        <begin position="31"/>
        <end position="397"/>
    </location>
</feature>
<dbReference type="Pfam" id="PF00149">
    <property type="entry name" value="Metallophos"/>
    <property type="match status" value="1"/>
</dbReference>
<reference evidence="5 6" key="1">
    <citation type="submission" date="2021-11" db="EMBL/GenBank/DDBJ databases">
        <title>Genomic of Niabella pedocola.</title>
        <authorList>
            <person name="Wu T."/>
        </authorList>
    </citation>
    <scope>NUCLEOTIDE SEQUENCE [LARGE SCALE GENOMIC DNA]</scope>
    <source>
        <strain evidence="5 6">JCM 31011</strain>
    </source>
</reference>
<dbReference type="InterPro" id="IPR004843">
    <property type="entry name" value="Calcineurin-like_PHP"/>
</dbReference>
<dbReference type="PANTHER" id="PTHR22953">
    <property type="entry name" value="ACID PHOSPHATASE RELATED"/>
    <property type="match status" value="1"/>
</dbReference>
<proteinExistence type="predicted"/>
<dbReference type="Gene3D" id="3.60.21.10">
    <property type="match status" value="1"/>
</dbReference>
<evidence type="ECO:0000259" key="4">
    <source>
        <dbReference type="Pfam" id="PF16656"/>
    </source>
</evidence>
<keyword evidence="6" id="KW-1185">Reference proteome</keyword>
<feature type="domain" description="Calcineurin-like phosphoesterase" evidence="3">
    <location>
        <begin position="155"/>
        <end position="345"/>
    </location>
</feature>
<feature type="domain" description="Purple acid phosphatase N-terminal" evidence="4">
    <location>
        <begin position="43"/>
        <end position="122"/>
    </location>
</feature>
<dbReference type="Proteomes" id="UP001199816">
    <property type="component" value="Unassembled WGS sequence"/>
</dbReference>